<proteinExistence type="predicted"/>
<protein>
    <submittedName>
        <fullName evidence="2">DUF3945 domain-containing protein</fullName>
    </submittedName>
</protein>
<accession>A0A7M4D539</accession>
<feature type="domain" description="DUF3945" evidence="1">
    <location>
        <begin position="21"/>
        <end position="71"/>
    </location>
</feature>
<name>A0A7M4D539_9BACT</name>
<evidence type="ECO:0000313" key="2">
    <source>
        <dbReference type="EMBL" id="MUP37768.1"/>
    </source>
</evidence>
<evidence type="ECO:0000313" key="5">
    <source>
        <dbReference type="Proteomes" id="UP000462449"/>
    </source>
</evidence>
<dbReference type="Proteomes" id="UP000285951">
    <property type="component" value="Unassembled WGS sequence"/>
</dbReference>
<comment type="caution">
    <text evidence="2">The sequence shown here is derived from an EMBL/GenBank/DDBJ whole genome shotgun (WGS) entry which is preliminary data.</text>
</comment>
<dbReference type="Pfam" id="PF13101">
    <property type="entry name" value="DUF3945"/>
    <property type="match status" value="1"/>
</dbReference>
<dbReference type="AlphaFoldDB" id="A0A7M4D539"/>
<reference evidence="3 4" key="1">
    <citation type="submission" date="2019-11" db="EMBL/GenBank/DDBJ databases">
        <title>Draft genome sequence of Labilibaculum sp. strain SYP isolated from Black Sea.</title>
        <authorList>
            <person name="Yadav S."/>
            <person name="Villanueva L."/>
        </authorList>
    </citation>
    <scope>NUCLEOTIDE SEQUENCE [LARGE SCALE GENOMIC DNA]</scope>
    <source>
        <strain evidence="3 4">44</strain>
    </source>
</reference>
<organism evidence="2 5">
    <name type="scientific">Labilibaculum euxinus</name>
    <dbReference type="NCBI Taxonomy" id="2686357"/>
    <lineage>
        <taxon>Bacteria</taxon>
        <taxon>Pseudomonadati</taxon>
        <taxon>Bacteroidota</taxon>
        <taxon>Bacteroidia</taxon>
        <taxon>Marinilabiliales</taxon>
        <taxon>Marinifilaceae</taxon>
        <taxon>Labilibaculum</taxon>
    </lineage>
</organism>
<dbReference type="RefSeq" id="WP_394367720.1">
    <property type="nucleotide sequence ID" value="NZ_QTZN02000014.1"/>
</dbReference>
<evidence type="ECO:0000313" key="4">
    <source>
        <dbReference type="Proteomes" id="UP000285951"/>
    </source>
</evidence>
<dbReference type="EMBL" id="QTZN02000014">
    <property type="protein sequence ID" value="MVB06973.1"/>
    <property type="molecule type" value="Genomic_DNA"/>
</dbReference>
<sequence length="89" mass="10402">MLISTNQTRHTEFGYLPVTNKIKGADLSEDQRLRLGAGEKVLVEKMVSRTDHFFDRYIQINASDKKFDFTYEGLDRNRCSKVNKEVCRQ</sequence>
<evidence type="ECO:0000259" key="1">
    <source>
        <dbReference type="Pfam" id="PF13101"/>
    </source>
</evidence>
<dbReference type="InterPro" id="IPR025222">
    <property type="entry name" value="DUF3945"/>
</dbReference>
<keyword evidence="4" id="KW-1185">Reference proteome</keyword>
<dbReference type="EMBL" id="WOTW01000014">
    <property type="protein sequence ID" value="MUP37768.1"/>
    <property type="molecule type" value="Genomic_DNA"/>
</dbReference>
<dbReference type="Proteomes" id="UP000462449">
    <property type="component" value="Unassembled WGS sequence"/>
</dbReference>
<evidence type="ECO:0000313" key="3">
    <source>
        <dbReference type="EMBL" id="MVB06973.1"/>
    </source>
</evidence>
<gene>
    <name evidence="3" type="ORF">DWB62_008080</name>
    <name evidence="2" type="ORF">GNY23_08080</name>
</gene>
<reference evidence="2 5" key="2">
    <citation type="submission" date="2019-12" db="EMBL/GenBank/DDBJ databases">
        <title>Draft genome sequence of Labilibaculum sp. strain 44 isolated from deep waters of Black Sea.</title>
        <authorList>
            <person name="Yadav S."/>
            <person name="Villanueva L."/>
        </authorList>
    </citation>
    <scope>NUCLEOTIDE SEQUENCE [LARGE SCALE GENOMIC DNA]</scope>
    <source>
        <strain evidence="2 5">44</strain>
    </source>
</reference>